<feature type="transmembrane region" description="Helical" evidence="1">
    <location>
        <begin position="115"/>
        <end position="134"/>
    </location>
</feature>
<organism evidence="2 3">
    <name type="scientific">Bacillus cereus (strain VD014)</name>
    <dbReference type="NCBI Taxonomy" id="1053223"/>
    <lineage>
        <taxon>Bacteria</taxon>
        <taxon>Bacillati</taxon>
        <taxon>Bacillota</taxon>
        <taxon>Bacilli</taxon>
        <taxon>Bacillales</taxon>
        <taxon>Bacillaceae</taxon>
        <taxon>Bacillus</taxon>
        <taxon>Bacillus cereus group</taxon>
    </lineage>
</organism>
<name>A0A9W5NM38_BACC8</name>
<dbReference type="EMBL" id="AHER01000063">
    <property type="protein sequence ID" value="EJR11751.1"/>
    <property type="molecule type" value="Genomic_DNA"/>
</dbReference>
<sequence>MVFCYFLILYFCTVAFGIQMVYFAEPLFTIFFAPDSIEIFLCMLIMASIFSILSSIILHFIYIWRYDSEIFLTKFYRVHFWVTYFSGAFSLVMASEKVLKEWGFKGIIVNENKKVTYLILFFIAVSNNAFYKAFEKMLTEKLEIIKIKIQVWIEKIKI</sequence>
<feature type="transmembrane region" description="Helical" evidence="1">
    <location>
        <begin position="75"/>
        <end position="95"/>
    </location>
</feature>
<evidence type="ECO:0000313" key="2">
    <source>
        <dbReference type="EMBL" id="EJR11751.1"/>
    </source>
</evidence>
<evidence type="ECO:0000256" key="1">
    <source>
        <dbReference type="SAM" id="Phobius"/>
    </source>
</evidence>
<keyword evidence="1" id="KW-1133">Transmembrane helix</keyword>
<comment type="caution">
    <text evidence="2">The sequence shown here is derived from an EMBL/GenBank/DDBJ whole genome shotgun (WGS) entry which is preliminary data.</text>
</comment>
<proteinExistence type="predicted"/>
<dbReference type="AlphaFoldDB" id="A0A9W5NM38"/>
<protein>
    <submittedName>
        <fullName evidence="2">Uncharacterized protein</fullName>
    </submittedName>
</protein>
<keyword evidence="1" id="KW-0812">Transmembrane</keyword>
<evidence type="ECO:0000313" key="3">
    <source>
        <dbReference type="Proteomes" id="UP000006607"/>
    </source>
</evidence>
<gene>
    <name evidence="2" type="ORF">IIA_05858</name>
</gene>
<reference evidence="2" key="1">
    <citation type="submission" date="2012-04" db="EMBL/GenBank/DDBJ databases">
        <title>The Genome Sequence of Bacillus cereus VD014.</title>
        <authorList>
            <consortium name="The Broad Institute Genome Sequencing Platform"/>
            <consortium name="The Broad Institute Genome Sequencing Center for Infectious Disease"/>
            <person name="Feldgarden M."/>
            <person name="Van der Auwera G.A."/>
            <person name="Mahillon J."/>
            <person name="Duprez V."/>
            <person name="Timmery S."/>
            <person name="Mattelet C."/>
            <person name="Dierick K."/>
            <person name="Sun M."/>
            <person name="Yu Z."/>
            <person name="Zhu L."/>
            <person name="Hu X."/>
            <person name="Shank E.B."/>
            <person name="Swiecicka I."/>
            <person name="Hansen B.M."/>
            <person name="Andrup L."/>
            <person name="Young S.K."/>
            <person name="Zeng Q."/>
            <person name="Gargeya S."/>
            <person name="Fitzgerald M."/>
            <person name="Haas B."/>
            <person name="Abouelleil A."/>
            <person name="Alvarado L."/>
            <person name="Arachchi H.M."/>
            <person name="Berlin A."/>
            <person name="Chapman S.B."/>
            <person name="Goldberg J."/>
            <person name="Griggs A."/>
            <person name="Gujja S."/>
            <person name="Hansen M."/>
            <person name="Howarth C."/>
            <person name="Imamovic A."/>
            <person name="Larimer J."/>
            <person name="McCowen C."/>
            <person name="Montmayeur A."/>
            <person name="Murphy C."/>
            <person name="Neiman D."/>
            <person name="Pearson M."/>
            <person name="Priest M."/>
            <person name="Roberts A."/>
            <person name="Saif S."/>
            <person name="Shea T."/>
            <person name="Sisk P."/>
            <person name="Sykes S."/>
            <person name="Wortman J."/>
            <person name="Nusbaum C."/>
            <person name="Birren B."/>
        </authorList>
    </citation>
    <scope>NUCLEOTIDE SEQUENCE</scope>
    <source>
        <strain evidence="2">VD014</strain>
    </source>
</reference>
<keyword evidence="1" id="KW-0472">Membrane</keyword>
<feature type="transmembrane region" description="Helical" evidence="1">
    <location>
        <begin position="36"/>
        <end position="63"/>
    </location>
</feature>
<accession>A0A9W5NM38</accession>
<dbReference type="RefSeq" id="WP_000230734.1">
    <property type="nucleotide sequence ID" value="NZ_JH792027.1"/>
</dbReference>
<feature type="transmembrane region" description="Helical" evidence="1">
    <location>
        <begin position="7"/>
        <end position="24"/>
    </location>
</feature>
<dbReference type="Proteomes" id="UP000006607">
    <property type="component" value="Unassembled WGS sequence"/>
</dbReference>